<dbReference type="Proteomes" id="UP000241769">
    <property type="component" value="Unassembled WGS sequence"/>
</dbReference>
<evidence type="ECO:0000256" key="3">
    <source>
        <dbReference type="SAM" id="SignalP"/>
    </source>
</evidence>
<feature type="region of interest" description="Disordered" evidence="1">
    <location>
        <begin position="361"/>
        <end position="390"/>
    </location>
</feature>
<keyword evidence="2" id="KW-0472">Membrane</keyword>
<protein>
    <recommendedName>
        <fullName evidence="6">THH1/TOM1/TOM3 domain-containing protein</fullName>
    </recommendedName>
</protein>
<keyword evidence="2" id="KW-1133">Transmembrane helix</keyword>
<gene>
    <name evidence="4" type="ORF">PROFUN_11531</name>
</gene>
<comment type="caution">
    <text evidence="4">The sequence shown here is derived from an EMBL/GenBank/DDBJ whole genome shotgun (WGS) entry which is preliminary data.</text>
</comment>
<evidence type="ECO:0000256" key="2">
    <source>
        <dbReference type="SAM" id="Phobius"/>
    </source>
</evidence>
<accession>A0A2P6NA06</accession>
<evidence type="ECO:0008006" key="6">
    <source>
        <dbReference type="Google" id="ProtNLM"/>
    </source>
</evidence>
<feature type="transmembrane region" description="Helical" evidence="2">
    <location>
        <begin position="72"/>
        <end position="94"/>
    </location>
</feature>
<feature type="transmembrane region" description="Helical" evidence="2">
    <location>
        <begin position="326"/>
        <end position="346"/>
    </location>
</feature>
<keyword evidence="5" id="KW-1185">Reference proteome</keyword>
<keyword evidence="3" id="KW-0732">Signal</keyword>
<feature type="transmembrane region" description="Helical" evidence="2">
    <location>
        <begin position="218"/>
        <end position="239"/>
    </location>
</feature>
<evidence type="ECO:0000313" key="4">
    <source>
        <dbReference type="EMBL" id="PRP80791.1"/>
    </source>
</evidence>
<evidence type="ECO:0000313" key="5">
    <source>
        <dbReference type="Proteomes" id="UP000241769"/>
    </source>
</evidence>
<evidence type="ECO:0000256" key="1">
    <source>
        <dbReference type="SAM" id="MobiDB-lite"/>
    </source>
</evidence>
<sequence length="390" mass="43821">MNKAFIAAVLFTVFYSVDGLAPKCTDCGGLGVCQTNGICRCYPARFSPTVNGTKMTHLCSRNIYQDNPTGVVVLRVVSAAISFILMSLILWRLFLEFRHKSVKVVDTQPGVRKVVKFSLITDGFICFLMFLLSALDYWGLFNILPYGAYNAIYYFIDWLYVLLFTVMLLHWAEIYQVTMKSIKTRDMMKKVNSNYVGELTIEEVMTSLTFLQRFKIPFLAITGASFIMWLARTIGGLLISNPFGWIVFFAFANAFYACVWLGCGVAFFIYGYRLIKLMPETMSAKIKSITSKMVIILILQIINSVQIVALNSAISTTAQSIYSRNSITFAIRIVVSFMILEIYMPLGRIKVWFSTSLLRSSTNGTGTSGDSKVKEVEVKATPSSVSNMDE</sequence>
<feature type="signal peptide" evidence="3">
    <location>
        <begin position="1"/>
        <end position="19"/>
    </location>
</feature>
<feature type="transmembrane region" description="Helical" evidence="2">
    <location>
        <begin position="245"/>
        <end position="272"/>
    </location>
</feature>
<feature type="transmembrane region" description="Helical" evidence="2">
    <location>
        <begin position="293"/>
        <end position="314"/>
    </location>
</feature>
<feature type="transmembrane region" description="Helical" evidence="2">
    <location>
        <begin position="114"/>
        <end position="139"/>
    </location>
</feature>
<organism evidence="4 5">
    <name type="scientific">Planoprotostelium fungivorum</name>
    <dbReference type="NCBI Taxonomy" id="1890364"/>
    <lineage>
        <taxon>Eukaryota</taxon>
        <taxon>Amoebozoa</taxon>
        <taxon>Evosea</taxon>
        <taxon>Variosea</taxon>
        <taxon>Cavosteliida</taxon>
        <taxon>Cavosteliaceae</taxon>
        <taxon>Planoprotostelium</taxon>
    </lineage>
</organism>
<keyword evidence="2" id="KW-0812">Transmembrane</keyword>
<name>A0A2P6NA06_9EUKA</name>
<feature type="transmembrane region" description="Helical" evidence="2">
    <location>
        <begin position="151"/>
        <end position="172"/>
    </location>
</feature>
<feature type="compositionally biased region" description="Polar residues" evidence="1">
    <location>
        <begin position="381"/>
        <end position="390"/>
    </location>
</feature>
<dbReference type="EMBL" id="MDYQ01000138">
    <property type="protein sequence ID" value="PRP80791.1"/>
    <property type="molecule type" value="Genomic_DNA"/>
</dbReference>
<feature type="chain" id="PRO_5015159243" description="THH1/TOM1/TOM3 domain-containing protein" evidence="3">
    <location>
        <begin position="20"/>
        <end position="390"/>
    </location>
</feature>
<dbReference type="InParanoid" id="A0A2P6NA06"/>
<feature type="compositionally biased region" description="Low complexity" evidence="1">
    <location>
        <begin position="361"/>
        <end position="370"/>
    </location>
</feature>
<reference evidence="4 5" key="1">
    <citation type="journal article" date="2018" name="Genome Biol. Evol.">
        <title>Multiple Roots of Fruiting Body Formation in Amoebozoa.</title>
        <authorList>
            <person name="Hillmann F."/>
            <person name="Forbes G."/>
            <person name="Novohradska S."/>
            <person name="Ferling I."/>
            <person name="Riege K."/>
            <person name="Groth M."/>
            <person name="Westermann M."/>
            <person name="Marz M."/>
            <person name="Spaller T."/>
            <person name="Winckler T."/>
            <person name="Schaap P."/>
            <person name="Glockner G."/>
        </authorList>
    </citation>
    <scope>NUCLEOTIDE SEQUENCE [LARGE SCALE GENOMIC DNA]</scope>
    <source>
        <strain evidence="4 5">Jena</strain>
    </source>
</reference>
<proteinExistence type="predicted"/>
<dbReference type="AlphaFoldDB" id="A0A2P6NA06"/>